<dbReference type="OrthoDB" id="9805815at2"/>
<evidence type="ECO:0000313" key="3">
    <source>
        <dbReference type="Proteomes" id="UP000250079"/>
    </source>
</evidence>
<protein>
    <submittedName>
        <fullName evidence="2">Uncharacterized protein</fullName>
    </submittedName>
</protein>
<proteinExistence type="predicted"/>
<organism evidence="2 3">
    <name type="scientific">Granulosicoccus antarcticus IMCC3135</name>
    <dbReference type="NCBI Taxonomy" id="1192854"/>
    <lineage>
        <taxon>Bacteria</taxon>
        <taxon>Pseudomonadati</taxon>
        <taxon>Pseudomonadota</taxon>
        <taxon>Gammaproteobacteria</taxon>
        <taxon>Chromatiales</taxon>
        <taxon>Granulosicoccaceae</taxon>
        <taxon>Granulosicoccus</taxon>
    </lineage>
</organism>
<feature type="region of interest" description="Disordered" evidence="1">
    <location>
        <begin position="215"/>
        <end position="256"/>
    </location>
</feature>
<dbReference type="KEGG" id="gai:IMCC3135_09265"/>
<dbReference type="AlphaFoldDB" id="A0A2Z2NT76"/>
<name>A0A2Z2NT76_9GAMM</name>
<evidence type="ECO:0000313" key="2">
    <source>
        <dbReference type="EMBL" id="ASJ71950.1"/>
    </source>
</evidence>
<sequence length="256" mass="28079">MQQSKHGEQEQISMIQHMAVSMKENRRKPRVIARRNALATVAVLALSSGCSNDQLPSDTTLSISPDSRTFEITEQLDDNGKCIYFDDYTLDIPLQVSVRDGSGNPIGDVELSVYADWTENTFGGGRFPLALYRDMNGNGMIDEDVELVSGADDDVAKFKTSEFGGSATLLLRMNLSCSYRGQVFVFSEFASASTDIETTPLIVEEPEVEVDVEIEDTEETEEQGKVSTGLGIDGLPIHGSESNQQEQDRSVFGGSW</sequence>
<dbReference type="RefSeq" id="WP_088917320.1">
    <property type="nucleotide sequence ID" value="NZ_CP018632.1"/>
</dbReference>
<evidence type="ECO:0000256" key="1">
    <source>
        <dbReference type="SAM" id="MobiDB-lite"/>
    </source>
</evidence>
<keyword evidence="3" id="KW-1185">Reference proteome</keyword>
<accession>A0A2Z2NT76</accession>
<dbReference type="Proteomes" id="UP000250079">
    <property type="component" value="Chromosome"/>
</dbReference>
<gene>
    <name evidence="2" type="ORF">IMCC3135_09265</name>
</gene>
<reference evidence="2 3" key="1">
    <citation type="submission" date="2016-12" db="EMBL/GenBank/DDBJ databases">
        <authorList>
            <person name="Song W.-J."/>
            <person name="Kurnit D.M."/>
        </authorList>
    </citation>
    <scope>NUCLEOTIDE SEQUENCE [LARGE SCALE GENOMIC DNA]</scope>
    <source>
        <strain evidence="2 3">IMCC3135</strain>
    </source>
</reference>
<dbReference type="EMBL" id="CP018632">
    <property type="protein sequence ID" value="ASJ71950.1"/>
    <property type="molecule type" value="Genomic_DNA"/>
</dbReference>